<dbReference type="Proteomes" id="UP000321307">
    <property type="component" value="Unassembled WGS sequence"/>
</dbReference>
<dbReference type="AlphaFoldDB" id="A0A9X9G0S4"/>
<accession>A0A9X9G0S4</accession>
<reference evidence="1 2" key="1">
    <citation type="submission" date="2019-07" db="EMBL/GenBank/DDBJ databases">
        <title>Serratia strains were isolated from fresh produce.</title>
        <authorList>
            <person name="Cho G.-S."/>
            <person name="Stein M."/>
            <person name="Lee W."/>
            <person name="Suh S.H."/>
            <person name="Franz C.M.A.P."/>
        </authorList>
    </citation>
    <scope>NUCLEOTIDE SEQUENCE [LARGE SCALE GENOMIC DNA]</scope>
    <source>
        <strain evidence="1 2">S17</strain>
    </source>
</reference>
<sequence length="81" mass="9327">MNKTNLTALPPEESLADLAHFAWCALMALRLAQQDGQALLPLTIHTFLVRWLADAQKQRRFPRSVATDIDSLLRLCQRRWI</sequence>
<organism evidence="1 2">
    <name type="scientific">Serratia ureilytica</name>
    <dbReference type="NCBI Taxonomy" id="300181"/>
    <lineage>
        <taxon>Bacteria</taxon>
        <taxon>Pseudomonadati</taxon>
        <taxon>Pseudomonadota</taxon>
        <taxon>Gammaproteobacteria</taxon>
        <taxon>Enterobacterales</taxon>
        <taxon>Yersiniaceae</taxon>
        <taxon>Serratia</taxon>
    </lineage>
</organism>
<name>A0A9X9G0S4_9GAMM</name>
<proteinExistence type="predicted"/>
<dbReference type="InterPro" id="IPR021316">
    <property type="entry name" value="DUF2913"/>
</dbReference>
<evidence type="ECO:0000313" key="2">
    <source>
        <dbReference type="Proteomes" id="UP000321307"/>
    </source>
</evidence>
<comment type="caution">
    <text evidence="1">The sequence shown here is derived from an EMBL/GenBank/DDBJ whole genome shotgun (WGS) entry which is preliminary data.</text>
</comment>
<dbReference type="RefSeq" id="WP_147839078.1">
    <property type="nucleotide sequence ID" value="NZ_VOUP01000021.1"/>
</dbReference>
<gene>
    <name evidence="1" type="ORF">FOT63_23580</name>
</gene>
<protein>
    <submittedName>
        <fullName evidence="1">DUF2913 family protein</fullName>
    </submittedName>
</protein>
<dbReference type="Pfam" id="PF11140">
    <property type="entry name" value="DUF2913"/>
    <property type="match status" value="1"/>
</dbReference>
<evidence type="ECO:0000313" key="1">
    <source>
        <dbReference type="EMBL" id="TXE24846.1"/>
    </source>
</evidence>
<dbReference type="EMBL" id="VOUP01000021">
    <property type="protein sequence ID" value="TXE24846.1"/>
    <property type="molecule type" value="Genomic_DNA"/>
</dbReference>